<accession>A0A0K0EB65</accession>
<proteinExistence type="predicted"/>
<evidence type="ECO:0000313" key="1">
    <source>
        <dbReference type="Proteomes" id="UP000035681"/>
    </source>
</evidence>
<evidence type="ECO:0000313" key="2">
    <source>
        <dbReference type="WBParaSite" id="SSTP_0000673600.1"/>
    </source>
</evidence>
<dbReference type="Proteomes" id="UP000035681">
    <property type="component" value="Unplaced"/>
</dbReference>
<keyword evidence="1" id="KW-1185">Reference proteome</keyword>
<protein>
    <submittedName>
        <fullName evidence="2">Piwi domain-containing protein</fullName>
    </submittedName>
</protein>
<dbReference type="WBParaSite" id="SSTP_0000673600.1">
    <property type="protein sequence ID" value="SSTP_0000673600.1"/>
    <property type="gene ID" value="SSTP_0000673600"/>
</dbReference>
<dbReference type="WBParaSite" id="TCONS_00016381.p1">
    <property type="protein sequence ID" value="TCONS_00016381.p1"/>
    <property type="gene ID" value="XLOC_010976"/>
</dbReference>
<reference evidence="2" key="1">
    <citation type="submission" date="2015-08" db="UniProtKB">
        <authorList>
            <consortium name="WormBaseParasite"/>
        </authorList>
    </citation>
    <scope>IDENTIFICATION</scope>
</reference>
<organism evidence="2">
    <name type="scientific">Strongyloides stercoralis</name>
    <name type="common">Threadworm</name>
    <dbReference type="NCBI Taxonomy" id="6248"/>
    <lineage>
        <taxon>Eukaryota</taxon>
        <taxon>Metazoa</taxon>
        <taxon>Ecdysozoa</taxon>
        <taxon>Nematoda</taxon>
        <taxon>Chromadorea</taxon>
        <taxon>Rhabditida</taxon>
        <taxon>Tylenchina</taxon>
        <taxon>Panagrolaimomorpha</taxon>
        <taxon>Strongyloidoidea</taxon>
        <taxon>Strongyloididae</taxon>
        <taxon>Strongyloides</taxon>
    </lineage>
</organism>
<name>A0A0K0EB65_STRER</name>
<sequence>MSKKRTFPFNDVVVLEVNYVEPTFMRLTTPKIIHSDRDRKIFTEFKSIIYHRRDYIDINDREKLLETNIDATLDMVGEIRSVGFVNAKIMLIPTKHVTAKTFPKNKLLEIAATQHAIIYRSTYPGLSGIDRYSKLNNSINMNYYIPK</sequence>
<dbReference type="AlphaFoldDB" id="A0A0K0EB65"/>